<dbReference type="EMBL" id="JAVRBK010000005">
    <property type="protein sequence ID" value="KAK5643167.1"/>
    <property type="molecule type" value="Genomic_DNA"/>
</dbReference>
<dbReference type="Gene3D" id="3.40.50.720">
    <property type="entry name" value="NAD(P)-binding Rossmann-like Domain"/>
    <property type="match status" value="1"/>
</dbReference>
<reference evidence="4 5" key="1">
    <citation type="journal article" date="2024" name="Insects">
        <title>An Improved Chromosome-Level Genome Assembly of the Firefly Pyrocoelia pectoralis.</title>
        <authorList>
            <person name="Fu X."/>
            <person name="Meyer-Rochow V.B."/>
            <person name="Ballantyne L."/>
            <person name="Zhu X."/>
        </authorList>
    </citation>
    <scope>NUCLEOTIDE SEQUENCE [LARGE SCALE GENOMIC DNA]</scope>
    <source>
        <strain evidence="4">XCY_ONT2</strain>
    </source>
</reference>
<accession>A0AAN7V8Y6</accession>
<proteinExistence type="inferred from homology"/>
<dbReference type="PRINTS" id="PR00080">
    <property type="entry name" value="SDRFAMILY"/>
</dbReference>
<comment type="caution">
    <text evidence="4">The sequence shown here is derived from an EMBL/GenBank/DDBJ whole genome shotgun (WGS) entry which is preliminary data.</text>
</comment>
<dbReference type="GO" id="GO:0016616">
    <property type="term" value="F:oxidoreductase activity, acting on the CH-OH group of donors, NAD or NADP as acceptor"/>
    <property type="evidence" value="ECO:0007669"/>
    <property type="project" value="UniProtKB-ARBA"/>
</dbReference>
<dbReference type="Proteomes" id="UP001329430">
    <property type="component" value="Chromosome 5"/>
</dbReference>
<evidence type="ECO:0008006" key="6">
    <source>
        <dbReference type="Google" id="ProtNLM"/>
    </source>
</evidence>
<gene>
    <name evidence="4" type="ORF">RI129_007012</name>
</gene>
<protein>
    <recommendedName>
        <fullName evidence="6">Farnesol dehydrogenase-like</fullName>
    </recommendedName>
</protein>
<evidence type="ECO:0000256" key="1">
    <source>
        <dbReference type="ARBA" id="ARBA00006484"/>
    </source>
</evidence>
<evidence type="ECO:0000313" key="5">
    <source>
        <dbReference type="Proteomes" id="UP001329430"/>
    </source>
</evidence>
<evidence type="ECO:0000313" key="4">
    <source>
        <dbReference type="EMBL" id="KAK5643167.1"/>
    </source>
</evidence>
<dbReference type="PRINTS" id="PR00081">
    <property type="entry name" value="GDHRDH"/>
</dbReference>
<evidence type="ECO:0000256" key="2">
    <source>
        <dbReference type="ARBA" id="ARBA00023002"/>
    </source>
</evidence>
<comment type="similarity">
    <text evidence="1 3">Belongs to the short-chain dehydrogenases/reductases (SDR) family.</text>
</comment>
<dbReference type="SUPFAM" id="SSF51735">
    <property type="entry name" value="NAD(P)-binding Rossmann-fold domains"/>
    <property type="match status" value="1"/>
</dbReference>
<dbReference type="InterPro" id="IPR020904">
    <property type="entry name" value="Sc_DH/Rdtase_CS"/>
</dbReference>
<dbReference type="PANTHER" id="PTHR43115">
    <property type="entry name" value="DEHYDROGENASE/REDUCTASE SDR FAMILY MEMBER 11"/>
    <property type="match status" value="1"/>
</dbReference>
<keyword evidence="2" id="KW-0560">Oxidoreductase</keyword>
<dbReference type="AlphaFoldDB" id="A0AAN7V8Y6"/>
<dbReference type="PANTHER" id="PTHR43115:SF4">
    <property type="entry name" value="DEHYDROGENASE_REDUCTASE SDR FAMILY MEMBER 11"/>
    <property type="match status" value="1"/>
</dbReference>
<name>A0AAN7V8Y6_9COLE</name>
<dbReference type="InterPro" id="IPR036291">
    <property type="entry name" value="NAD(P)-bd_dom_sf"/>
</dbReference>
<evidence type="ECO:0000256" key="3">
    <source>
        <dbReference type="RuleBase" id="RU000363"/>
    </source>
</evidence>
<dbReference type="InterPro" id="IPR002347">
    <property type="entry name" value="SDR_fam"/>
</dbReference>
<dbReference type="PROSITE" id="PS00061">
    <property type="entry name" value="ADH_SHORT"/>
    <property type="match status" value="1"/>
</dbReference>
<dbReference type="Pfam" id="PF00106">
    <property type="entry name" value="adh_short"/>
    <property type="match status" value="1"/>
</dbReference>
<keyword evidence="5" id="KW-1185">Reference proteome</keyword>
<sequence>MERWKGKVAVVTGASSGIGAAISEQLVNLGMKVVGVARRKETIVAQAEKLKGRSGELYAVKVDICKEEDILNAFSWITENVGPIHILINNAGATYITDLVNGDTSIWKSIFDTNVIGLCIASREAIKIMRANNIHGHIVNIGSIVGPYLYHYPKANVYPASKRALIALSETLRQELNAIGSKIKVSVR</sequence>
<dbReference type="FunFam" id="3.40.50.720:FF:000047">
    <property type="entry name" value="NADP-dependent L-serine/L-allo-threonine dehydrogenase"/>
    <property type="match status" value="1"/>
</dbReference>
<organism evidence="4 5">
    <name type="scientific">Pyrocoelia pectoralis</name>
    <dbReference type="NCBI Taxonomy" id="417401"/>
    <lineage>
        <taxon>Eukaryota</taxon>
        <taxon>Metazoa</taxon>
        <taxon>Ecdysozoa</taxon>
        <taxon>Arthropoda</taxon>
        <taxon>Hexapoda</taxon>
        <taxon>Insecta</taxon>
        <taxon>Pterygota</taxon>
        <taxon>Neoptera</taxon>
        <taxon>Endopterygota</taxon>
        <taxon>Coleoptera</taxon>
        <taxon>Polyphaga</taxon>
        <taxon>Elateriformia</taxon>
        <taxon>Elateroidea</taxon>
        <taxon>Lampyridae</taxon>
        <taxon>Lampyrinae</taxon>
        <taxon>Pyrocoelia</taxon>
    </lineage>
</organism>